<dbReference type="InterPro" id="IPR003008">
    <property type="entry name" value="Tubulin_FtsZ_GTPase"/>
</dbReference>
<evidence type="ECO:0000256" key="3">
    <source>
        <dbReference type="ARBA" id="ARBA00023134"/>
    </source>
</evidence>
<keyword evidence="6" id="KW-0378">Hydrolase</keyword>
<dbReference type="PROSITE" id="PS01135">
    <property type="entry name" value="FTSZ_2"/>
    <property type="match status" value="1"/>
</dbReference>
<evidence type="ECO:0000256" key="2">
    <source>
        <dbReference type="ARBA" id="ARBA00022741"/>
    </source>
</evidence>
<keyword evidence="6" id="KW-0131">Cell cycle</keyword>
<evidence type="ECO:0000259" key="5">
    <source>
        <dbReference type="SMART" id="SM00865"/>
    </source>
</evidence>
<dbReference type="SUPFAM" id="SSF52490">
    <property type="entry name" value="Tubulin nucleotide-binding domain-like"/>
    <property type="match status" value="1"/>
</dbReference>
<dbReference type="GO" id="GO:0051301">
    <property type="term" value="P:cell division"/>
    <property type="evidence" value="ECO:0007669"/>
    <property type="project" value="UniProtKB-KW"/>
</dbReference>
<feature type="domain" description="Tubulin/FtsZ GTPase" evidence="4">
    <location>
        <begin position="18"/>
        <end position="210"/>
    </location>
</feature>
<proteinExistence type="inferred from homology"/>
<keyword evidence="2" id="KW-0547">Nucleotide-binding</keyword>
<accession>A0A1W1C3W7</accession>
<dbReference type="InterPro" id="IPR037103">
    <property type="entry name" value="Tubulin/FtsZ-like_C"/>
</dbReference>
<keyword evidence="6" id="KW-0132">Cell division</keyword>
<dbReference type="AlphaFoldDB" id="A0A1W1C3W7"/>
<comment type="similarity">
    <text evidence="1">Belongs to the FtsZ family.</text>
</comment>
<dbReference type="Gene3D" id="3.40.50.1440">
    <property type="entry name" value="Tubulin/FtsZ, GTPase domain"/>
    <property type="match status" value="1"/>
</dbReference>
<dbReference type="InterPro" id="IPR008280">
    <property type="entry name" value="Tub_FtsZ_C"/>
</dbReference>
<dbReference type="PRINTS" id="PR00423">
    <property type="entry name" value="CELLDVISFTSZ"/>
</dbReference>
<evidence type="ECO:0000313" key="6">
    <source>
        <dbReference type="EMBL" id="SFV60412.1"/>
    </source>
</evidence>
<dbReference type="InterPro" id="IPR020805">
    <property type="entry name" value="Cell_div_FtsZ_CS"/>
</dbReference>
<dbReference type="EC" id="3.4.24.-" evidence="6"/>
<organism evidence="6">
    <name type="scientific">hydrothermal vent metagenome</name>
    <dbReference type="NCBI Taxonomy" id="652676"/>
    <lineage>
        <taxon>unclassified sequences</taxon>
        <taxon>metagenomes</taxon>
        <taxon>ecological metagenomes</taxon>
    </lineage>
</organism>
<dbReference type="SUPFAM" id="SSF55307">
    <property type="entry name" value="Tubulin C-terminal domain-like"/>
    <property type="match status" value="1"/>
</dbReference>
<evidence type="ECO:0000259" key="4">
    <source>
        <dbReference type="SMART" id="SM00864"/>
    </source>
</evidence>
<dbReference type="GO" id="GO:0003924">
    <property type="term" value="F:GTPase activity"/>
    <property type="evidence" value="ECO:0007669"/>
    <property type="project" value="InterPro"/>
</dbReference>
<dbReference type="Gene3D" id="3.30.1330.20">
    <property type="entry name" value="Tubulin/FtsZ, C-terminal domain"/>
    <property type="match status" value="1"/>
</dbReference>
<dbReference type="Pfam" id="PF12327">
    <property type="entry name" value="FtsZ_C"/>
    <property type="match status" value="1"/>
</dbReference>
<dbReference type="HAMAP" id="MF_00909">
    <property type="entry name" value="FtsZ"/>
    <property type="match status" value="1"/>
</dbReference>
<dbReference type="InterPro" id="IPR036525">
    <property type="entry name" value="Tubulin/FtsZ_GTPase_sf"/>
</dbReference>
<dbReference type="InterPro" id="IPR018316">
    <property type="entry name" value="Tubulin/FtsZ_2-layer-sand-dom"/>
</dbReference>
<dbReference type="InterPro" id="IPR045061">
    <property type="entry name" value="FtsZ/CetZ"/>
</dbReference>
<dbReference type="InterPro" id="IPR000158">
    <property type="entry name" value="Cell_div_FtsZ"/>
</dbReference>
<dbReference type="SMART" id="SM00865">
    <property type="entry name" value="Tubulin_C"/>
    <property type="match status" value="1"/>
</dbReference>
<dbReference type="GO" id="GO:0005525">
    <property type="term" value="F:GTP binding"/>
    <property type="evidence" value="ECO:0007669"/>
    <property type="project" value="UniProtKB-KW"/>
</dbReference>
<dbReference type="CDD" id="cd02201">
    <property type="entry name" value="FtsZ_type1"/>
    <property type="match status" value="1"/>
</dbReference>
<dbReference type="Pfam" id="PF00091">
    <property type="entry name" value="Tubulin"/>
    <property type="match status" value="1"/>
</dbReference>
<dbReference type="GO" id="GO:0032153">
    <property type="term" value="C:cell division site"/>
    <property type="evidence" value="ECO:0007669"/>
    <property type="project" value="TreeGrafter"/>
</dbReference>
<dbReference type="EMBL" id="FPHN01000114">
    <property type="protein sequence ID" value="SFV60412.1"/>
    <property type="molecule type" value="Genomic_DNA"/>
</dbReference>
<sequence length="389" mass="41226">MMEEFNITESSAGVNGARIKAIGVGGGGGNMINHMIREGISGIDLIVANTDAQALDASIAPYKIQLGMQVTKGLGAGMKPAIGREAAQESFDTIKTMLDGADLVFISAGLGGGTGTGAAPIIAQAAKEVNALTVAIVTSPFAFEGRKRKRLAKEGLELLKEESDSIIVVPNERLLSIVEKKLGMRESFRLVDSVLSQAVGGISNVILSHGANDINLDFADVKTVMSHRGLALMGVGESQGDSAAYDAAKTAIESPLLDNLSIDGAMGILVHFHIHPDYPLTEIAEAMDIVEENADEDASIIFGTTTSEDIPLDQVKLTIIATGFEDPSDIEAKTIPAEPKVSEPREKPIPTLRRPVQRTILNSGNSKVVGGYDNEDYLDTPTFLRKQMD</sequence>
<protein>
    <submittedName>
        <fullName evidence="6">Cell division protein FtsZ</fullName>
        <ecNumber evidence="6">3.4.24.-</ecNumber>
    </submittedName>
</protein>
<dbReference type="SMART" id="SM00864">
    <property type="entry name" value="Tubulin"/>
    <property type="match status" value="1"/>
</dbReference>
<feature type="domain" description="Tubulin/FtsZ 2-layer sandwich" evidence="5">
    <location>
        <begin position="214"/>
        <end position="333"/>
    </location>
</feature>
<name>A0A1W1C3W7_9ZZZZ</name>
<evidence type="ECO:0000256" key="1">
    <source>
        <dbReference type="ARBA" id="ARBA00009690"/>
    </source>
</evidence>
<gene>
    <name evidence="6" type="ORF">MNB_SV-14-784</name>
</gene>
<dbReference type="InterPro" id="IPR024757">
    <property type="entry name" value="FtsZ_C"/>
</dbReference>
<dbReference type="FunFam" id="3.40.50.1440:FF:000001">
    <property type="entry name" value="Cell division protein FtsZ"/>
    <property type="match status" value="1"/>
</dbReference>
<dbReference type="PANTHER" id="PTHR30314:SF3">
    <property type="entry name" value="MITOCHONDRIAL DIVISION PROTEIN FSZA"/>
    <property type="match status" value="1"/>
</dbReference>
<dbReference type="PANTHER" id="PTHR30314">
    <property type="entry name" value="CELL DIVISION PROTEIN FTSZ-RELATED"/>
    <property type="match status" value="1"/>
</dbReference>
<reference evidence="6" key="1">
    <citation type="submission" date="2016-10" db="EMBL/GenBank/DDBJ databases">
        <authorList>
            <person name="de Groot N.N."/>
        </authorList>
    </citation>
    <scope>NUCLEOTIDE SEQUENCE</scope>
</reference>
<dbReference type="NCBIfam" id="TIGR00065">
    <property type="entry name" value="ftsZ"/>
    <property type="match status" value="1"/>
</dbReference>
<keyword evidence="3" id="KW-0342">GTP-binding</keyword>
<dbReference type="GO" id="GO:0005737">
    <property type="term" value="C:cytoplasm"/>
    <property type="evidence" value="ECO:0007669"/>
    <property type="project" value="TreeGrafter"/>
</dbReference>